<proteinExistence type="predicted"/>
<organism evidence="1">
    <name type="scientific">Anguilla anguilla</name>
    <name type="common">European freshwater eel</name>
    <name type="synonym">Muraena anguilla</name>
    <dbReference type="NCBI Taxonomy" id="7936"/>
    <lineage>
        <taxon>Eukaryota</taxon>
        <taxon>Metazoa</taxon>
        <taxon>Chordata</taxon>
        <taxon>Craniata</taxon>
        <taxon>Vertebrata</taxon>
        <taxon>Euteleostomi</taxon>
        <taxon>Actinopterygii</taxon>
        <taxon>Neopterygii</taxon>
        <taxon>Teleostei</taxon>
        <taxon>Anguilliformes</taxon>
        <taxon>Anguillidae</taxon>
        <taxon>Anguilla</taxon>
    </lineage>
</organism>
<evidence type="ECO:0000313" key="1">
    <source>
        <dbReference type="EMBL" id="JAH64465.1"/>
    </source>
</evidence>
<protein>
    <submittedName>
        <fullName evidence="1">Uncharacterized protein</fullName>
    </submittedName>
</protein>
<dbReference type="AlphaFoldDB" id="A0A0E9UGU1"/>
<reference evidence="1" key="1">
    <citation type="submission" date="2014-11" db="EMBL/GenBank/DDBJ databases">
        <authorList>
            <person name="Amaro Gonzalez C."/>
        </authorList>
    </citation>
    <scope>NUCLEOTIDE SEQUENCE</scope>
</reference>
<reference evidence="1" key="2">
    <citation type="journal article" date="2015" name="Fish Shellfish Immunol.">
        <title>Early steps in the European eel (Anguilla anguilla)-Vibrio vulnificus interaction in the gills: Role of the RtxA13 toxin.</title>
        <authorList>
            <person name="Callol A."/>
            <person name="Pajuelo D."/>
            <person name="Ebbesson L."/>
            <person name="Teles M."/>
            <person name="MacKenzie S."/>
            <person name="Amaro C."/>
        </authorList>
    </citation>
    <scope>NUCLEOTIDE SEQUENCE</scope>
</reference>
<sequence>MVNMSNIEVLYVCSQC</sequence>
<accession>A0A0E9UGU1</accession>
<name>A0A0E9UGU1_ANGAN</name>
<dbReference type="EMBL" id="GBXM01044112">
    <property type="protein sequence ID" value="JAH64465.1"/>
    <property type="molecule type" value="Transcribed_RNA"/>
</dbReference>